<keyword evidence="1" id="KW-0677">Repeat</keyword>
<evidence type="ECO:0000313" key="5">
    <source>
        <dbReference type="EMBL" id="MFD1611264.1"/>
    </source>
</evidence>
<sequence length="184" mass="20059">MRFSSCLAAGALLVPGAASASSMVIGTGLARMCYEAADTDRATAATLDVCTRALTDEPLMLDDQVATFVNRGIIRTRLNDWNGALADYNQAIKLNPATAEAYLNKGSLVLRQMHDWQQARSLFDAALQHRTSHPEIAYYGRAVSSELAGDYAGAMADYQKASELAPNWEQPKKELARFSVRKRG</sequence>
<organism evidence="5 6">
    <name type="scientific">Sphingomonas tabacisoli</name>
    <dbReference type="NCBI Taxonomy" id="2249466"/>
    <lineage>
        <taxon>Bacteria</taxon>
        <taxon>Pseudomonadati</taxon>
        <taxon>Pseudomonadota</taxon>
        <taxon>Alphaproteobacteria</taxon>
        <taxon>Sphingomonadales</taxon>
        <taxon>Sphingomonadaceae</taxon>
        <taxon>Sphingomonas</taxon>
    </lineage>
</organism>
<dbReference type="Gene3D" id="1.25.40.10">
    <property type="entry name" value="Tetratricopeptide repeat domain"/>
    <property type="match status" value="1"/>
</dbReference>
<dbReference type="InterPro" id="IPR019734">
    <property type="entry name" value="TPR_rpt"/>
</dbReference>
<comment type="caution">
    <text evidence="5">The sequence shown here is derived from an EMBL/GenBank/DDBJ whole genome shotgun (WGS) entry which is preliminary data.</text>
</comment>
<keyword evidence="6" id="KW-1185">Reference proteome</keyword>
<dbReference type="InterPro" id="IPR050498">
    <property type="entry name" value="Ycf3"/>
</dbReference>
<dbReference type="Proteomes" id="UP001597115">
    <property type="component" value="Unassembled WGS sequence"/>
</dbReference>
<feature type="chain" id="PRO_5046951615" evidence="4">
    <location>
        <begin position="21"/>
        <end position="184"/>
    </location>
</feature>
<dbReference type="RefSeq" id="WP_380887716.1">
    <property type="nucleotide sequence ID" value="NZ_JBHUDY010000001.1"/>
</dbReference>
<dbReference type="PANTHER" id="PTHR44858:SF1">
    <property type="entry name" value="UDP-N-ACETYLGLUCOSAMINE--PEPTIDE N-ACETYLGLUCOSAMINYLTRANSFERASE SPINDLY-RELATED"/>
    <property type="match status" value="1"/>
</dbReference>
<evidence type="ECO:0000256" key="4">
    <source>
        <dbReference type="SAM" id="SignalP"/>
    </source>
</evidence>
<accession>A0ABW4I036</accession>
<keyword evidence="4" id="KW-0732">Signal</keyword>
<dbReference type="SMART" id="SM00028">
    <property type="entry name" value="TPR"/>
    <property type="match status" value="3"/>
</dbReference>
<dbReference type="PROSITE" id="PS50005">
    <property type="entry name" value="TPR"/>
    <property type="match status" value="1"/>
</dbReference>
<evidence type="ECO:0000256" key="2">
    <source>
        <dbReference type="ARBA" id="ARBA00022803"/>
    </source>
</evidence>
<feature type="repeat" description="TPR" evidence="3">
    <location>
        <begin position="65"/>
        <end position="98"/>
    </location>
</feature>
<dbReference type="Pfam" id="PF13181">
    <property type="entry name" value="TPR_8"/>
    <property type="match status" value="1"/>
</dbReference>
<feature type="signal peptide" evidence="4">
    <location>
        <begin position="1"/>
        <end position="20"/>
    </location>
</feature>
<reference evidence="6" key="1">
    <citation type="journal article" date="2019" name="Int. J. Syst. Evol. Microbiol.">
        <title>The Global Catalogue of Microorganisms (GCM) 10K type strain sequencing project: providing services to taxonomists for standard genome sequencing and annotation.</title>
        <authorList>
            <consortium name="The Broad Institute Genomics Platform"/>
            <consortium name="The Broad Institute Genome Sequencing Center for Infectious Disease"/>
            <person name="Wu L."/>
            <person name="Ma J."/>
        </authorList>
    </citation>
    <scope>NUCLEOTIDE SEQUENCE [LARGE SCALE GENOMIC DNA]</scope>
    <source>
        <strain evidence="6">CGMCC 1.16275</strain>
    </source>
</reference>
<gene>
    <name evidence="5" type="ORF">ACFSCW_05545</name>
</gene>
<dbReference type="EMBL" id="JBHUDY010000001">
    <property type="protein sequence ID" value="MFD1611264.1"/>
    <property type="molecule type" value="Genomic_DNA"/>
</dbReference>
<evidence type="ECO:0000256" key="3">
    <source>
        <dbReference type="PROSITE-ProRule" id="PRU00339"/>
    </source>
</evidence>
<protein>
    <submittedName>
        <fullName evidence="5">Tetratricopeptide repeat protein</fullName>
    </submittedName>
</protein>
<evidence type="ECO:0000313" key="6">
    <source>
        <dbReference type="Proteomes" id="UP001597115"/>
    </source>
</evidence>
<name>A0ABW4I036_9SPHN</name>
<dbReference type="InterPro" id="IPR011990">
    <property type="entry name" value="TPR-like_helical_dom_sf"/>
</dbReference>
<evidence type="ECO:0000256" key="1">
    <source>
        <dbReference type="ARBA" id="ARBA00022737"/>
    </source>
</evidence>
<dbReference type="SUPFAM" id="SSF48452">
    <property type="entry name" value="TPR-like"/>
    <property type="match status" value="1"/>
</dbReference>
<proteinExistence type="predicted"/>
<dbReference type="PANTHER" id="PTHR44858">
    <property type="entry name" value="TETRATRICOPEPTIDE REPEAT PROTEIN 6"/>
    <property type="match status" value="1"/>
</dbReference>
<keyword evidence="2 3" id="KW-0802">TPR repeat</keyword>
<dbReference type="Pfam" id="PF13414">
    <property type="entry name" value="TPR_11"/>
    <property type="match status" value="1"/>
</dbReference>